<dbReference type="SUPFAM" id="SSF53623">
    <property type="entry name" value="MurD-like peptide ligases, catalytic domain"/>
    <property type="match status" value="1"/>
</dbReference>
<evidence type="ECO:0000259" key="14">
    <source>
        <dbReference type="Pfam" id="PF08245"/>
    </source>
</evidence>
<evidence type="ECO:0000256" key="1">
    <source>
        <dbReference type="ARBA" id="ARBA00022490"/>
    </source>
</evidence>
<keyword evidence="6 10" id="KW-0133">Cell shape</keyword>
<dbReference type="Pfam" id="PF01225">
    <property type="entry name" value="Mur_ligase"/>
    <property type="match status" value="1"/>
</dbReference>
<feature type="domain" description="Mur ligase N-terminal catalytic" evidence="12">
    <location>
        <begin position="33"/>
        <end position="105"/>
    </location>
</feature>
<dbReference type="Pfam" id="PF02875">
    <property type="entry name" value="Mur_ligase_C"/>
    <property type="match status" value="1"/>
</dbReference>
<feature type="domain" description="Mur ligase C-terminal" evidence="13">
    <location>
        <begin position="308"/>
        <end position="422"/>
    </location>
</feature>
<feature type="binding site" evidence="10">
    <location>
        <begin position="120"/>
        <end position="126"/>
    </location>
    <ligand>
        <name>ATP</name>
        <dbReference type="ChEBI" id="CHEBI:30616"/>
    </ligand>
</feature>
<dbReference type="PANTHER" id="PTHR43024">
    <property type="entry name" value="UDP-N-ACETYLMURAMOYL-TRIPEPTIDE--D-ALANYL-D-ALANINE LIGASE"/>
    <property type="match status" value="1"/>
</dbReference>
<dbReference type="GO" id="GO:0016874">
    <property type="term" value="F:ligase activity"/>
    <property type="evidence" value="ECO:0007669"/>
    <property type="project" value="UniProtKB-KW"/>
</dbReference>
<dbReference type="EMBL" id="CP098502">
    <property type="protein sequence ID" value="UTI63165.1"/>
    <property type="molecule type" value="Genomic_DNA"/>
</dbReference>
<dbReference type="Gene3D" id="3.90.190.20">
    <property type="entry name" value="Mur ligase, C-terminal domain"/>
    <property type="match status" value="1"/>
</dbReference>
<name>A0ABY5DR49_9ACTN</name>
<dbReference type="InterPro" id="IPR004101">
    <property type="entry name" value="Mur_ligase_C"/>
</dbReference>
<dbReference type="InterPro" id="IPR005863">
    <property type="entry name" value="UDP-N-AcMur_synth"/>
</dbReference>
<keyword evidence="8 10" id="KW-0131">Cell cycle</keyword>
<comment type="subcellular location">
    <subcellularLocation>
        <location evidence="10 11">Cytoplasm</location>
    </subcellularLocation>
</comment>
<dbReference type="Proteomes" id="UP001056035">
    <property type="component" value="Chromosome"/>
</dbReference>
<comment type="pathway">
    <text evidence="10 11">Cell wall biogenesis; peptidoglycan biosynthesis.</text>
</comment>
<protein>
    <recommendedName>
        <fullName evidence="10 11">UDP-N-acetylmuramoyl-tripeptide--D-alanyl-D-alanine ligase</fullName>
        <ecNumber evidence="10 11">6.3.2.10</ecNumber>
    </recommendedName>
    <alternativeName>
        <fullName evidence="10">D-alanyl-D-alanine-adding enzyme</fullName>
    </alternativeName>
</protein>
<dbReference type="InterPro" id="IPR035911">
    <property type="entry name" value="MurE/MurF_N"/>
</dbReference>
<evidence type="ECO:0000256" key="8">
    <source>
        <dbReference type="ARBA" id="ARBA00023306"/>
    </source>
</evidence>
<reference evidence="15 16" key="1">
    <citation type="submission" date="2022-06" db="EMBL/GenBank/DDBJ databases">
        <title>Paraconexibacter antarcticus.</title>
        <authorList>
            <person name="Kim C.S."/>
        </authorList>
    </citation>
    <scope>NUCLEOTIDE SEQUENCE [LARGE SCALE GENOMIC DNA]</scope>
    <source>
        <strain evidence="15 16">02-257</strain>
    </source>
</reference>
<keyword evidence="2 10" id="KW-0436">Ligase</keyword>
<evidence type="ECO:0000256" key="10">
    <source>
        <dbReference type="HAMAP-Rule" id="MF_02019"/>
    </source>
</evidence>
<dbReference type="Pfam" id="PF08245">
    <property type="entry name" value="Mur_ligase_M"/>
    <property type="match status" value="1"/>
</dbReference>
<evidence type="ECO:0000256" key="7">
    <source>
        <dbReference type="ARBA" id="ARBA00022984"/>
    </source>
</evidence>
<evidence type="ECO:0000256" key="6">
    <source>
        <dbReference type="ARBA" id="ARBA00022960"/>
    </source>
</evidence>
<evidence type="ECO:0000256" key="11">
    <source>
        <dbReference type="RuleBase" id="RU004136"/>
    </source>
</evidence>
<evidence type="ECO:0000256" key="5">
    <source>
        <dbReference type="ARBA" id="ARBA00022840"/>
    </source>
</evidence>
<evidence type="ECO:0000259" key="12">
    <source>
        <dbReference type="Pfam" id="PF01225"/>
    </source>
</evidence>
<sequence length="446" mass="44028">MRAWSPEQVATAAGARLLASGAAAAAGGPVRASIDSRAAGPGDLFAGLPGEHADGGRFAPGALAGGAWGVLVGEAWGEEAVAAAGETGVVLVATDPLRALQRLATAWRRALGCPVIGVTGSVGKTTTKDLLAAMLAASGVAVTANERNLNTEIGLPLTVLGAPAGTQALVLEMGMRGAGQIAELAAIAEPDVGVITALGPVHLEQLGTMEAIAAEKAALVAALPAGRGVAVLPAGEPLLEPHLRADLTTVTFGPAGSGADVEPGALAGFGLDAQPVHVRTDACAALAAARAIGAQPAGEVALTLSEMRGQRLHLDGDITVIEDCYNANPLSMRAALDDLAATSPGRRVAVLGDMRELGPGEDEHHAQIGAYARDAGVELLVAVGPLSAAYAGDHAVPDAEAAAVLVPGLLQPGDTVLVKASRGVGLEAVTGALRAAGPANLGSTHG</sequence>
<dbReference type="Gene3D" id="3.40.1190.10">
    <property type="entry name" value="Mur-like, catalytic domain"/>
    <property type="match status" value="1"/>
</dbReference>
<dbReference type="NCBIfam" id="TIGR01143">
    <property type="entry name" value="murF"/>
    <property type="match status" value="1"/>
</dbReference>
<keyword evidence="4 10" id="KW-0547">Nucleotide-binding</keyword>
<dbReference type="InterPro" id="IPR051046">
    <property type="entry name" value="MurCDEF_CellWall_CoF430Synth"/>
</dbReference>
<evidence type="ECO:0000256" key="9">
    <source>
        <dbReference type="ARBA" id="ARBA00023316"/>
    </source>
</evidence>
<keyword evidence="16" id="KW-1185">Reference proteome</keyword>
<evidence type="ECO:0000256" key="2">
    <source>
        <dbReference type="ARBA" id="ARBA00022598"/>
    </source>
</evidence>
<dbReference type="InterPro" id="IPR036615">
    <property type="entry name" value="Mur_ligase_C_dom_sf"/>
</dbReference>
<evidence type="ECO:0000313" key="15">
    <source>
        <dbReference type="EMBL" id="UTI63165.1"/>
    </source>
</evidence>
<dbReference type="PANTHER" id="PTHR43024:SF1">
    <property type="entry name" value="UDP-N-ACETYLMURAMOYL-TRIPEPTIDE--D-ALANYL-D-ALANINE LIGASE"/>
    <property type="match status" value="1"/>
</dbReference>
<keyword evidence="9 10" id="KW-0961">Cell wall biogenesis/degradation</keyword>
<comment type="function">
    <text evidence="10 11">Involved in cell wall formation. Catalyzes the final step in the synthesis of UDP-N-acetylmuramoyl-pentapeptide, the precursor of murein.</text>
</comment>
<dbReference type="InterPro" id="IPR036565">
    <property type="entry name" value="Mur-like_cat_sf"/>
</dbReference>
<dbReference type="EC" id="6.3.2.10" evidence="10 11"/>
<keyword evidence="5 10" id="KW-0067">ATP-binding</keyword>
<keyword evidence="3 10" id="KW-0132">Cell division</keyword>
<comment type="similarity">
    <text evidence="10">Belongs to the MurCDEF family. MurF subfamily.</text>
</comment>
<evidence type="ECO:0000256" key="4">
    <source>
        <dbReference type="ARBA" id="ARBA00022741"/>
    </source>
</evidence>
<dbReference type="InterPro" id="IPR013221">
    <property type="entry name" value="Mur_ligase_cen"/>
</dbReference>
<dbReference type="InterPro" id="IPR000713">
    <property type="entry name" value="Mur_ligase_N"/>
</dbReference>
<dbReference type="Gene3D" id="3.40.1390.10">
    <property type="entry name" value="MurE/MurF, N-terminal domain"/>
    <property type="match status" value="1"/>
</dbReference>
<dbReference type="SUPFAM" id="SSF53244">
    <property type="entry name" value="MurD-like peptide ligases, peptide-binding domain"/>
    <property type="match status" value="1"/>
</dbReference>
<gene>
    <name evidence="10" type="primary">murF</name>
    <name evidence="15" type="ORF">NBH00_17585</name>
</gene>
<evidence type="ECO:0000259" key="13">
    <source>
        <dbReference type="Pfam" id="PF02875"/>
    </source>
</evidence>
<organism evidence="15 16">
    <name type="scientific">Paraconexibacter antarcticus</name>
    <dbReference type="NCBI Taxonomy" id="2949664"/>
    <lineage>
        <taxon>Bacteria</taxon>
        <taxon>Bacillati</taxon>
        <taxon>Actinomycetota</taxon>
        <taxon>Thermoleophilia</taxon>
        <taxon>Solirubrobacterales</taxon>
        <taxon>Paraconexibacteraceae</taxon>
        <taxon>Paraconexibacter</taxon>
    </lineage>
</organism>
<comment type="catalytic activity">
    <reaction evidence="10 11">
        <text>D-alanyl-D-alanine + UDP-N-acetyl-alpha-D-muramoyl-L-alanyl-gamma-D-glutamyl-meso-2,6-diaminopimelate + ATP = UDP-N-acetyl-alpha-D-muramoyl-L-alanyl-gamma-D-glutamyl-meso-2,6-diaminopimeloyl-D-alanyl-D-alanine + ADP + phosphate + H(+)</text>
        <dbReference type="Rhea" id="RHEA:28374"/>
        <dbReference type="ChEBI" id="CHEBI:15378"/>
        <dbReference type="ChEBI" id="CHEBI:30616"/>
        <dbReference type="ChEBI" id="CHEBI:43474"/>
        <dbReference type="ChEBI" id="CHEBI:57822"/>
        <dbReference type="ChEBI" id="CHEBI:61386"/>
        <dbReference type="ChEBI" id="CHEBI:83905"/>
        <dbReference type="ChEBI" id="CHEBI:456216"/>
        <dbReference type="EC" id="6.3.2.10"/>
    </reaction>
</comment>
<keyword evidence="7 10" id="KW-0573">Peptidoglycan synthesis</keyword>
<dbReference type="SUPFAM" id="SSF63418">
    <property type="entry name" value="MurE/MurF N-terminal domain"/>
    <property type="match status" value="1"/>
</dbReference>
<keyword evidence="1 10" id="KW-0963">Cytoplasm</keyword>
<evidence type="ECO:0000313" key="16">
    <source>
        <dbReference type="Proteomes" id="UP001056035"/>
    </source>
</evidence>
<evidence type="ECO:0000256" key="3">
    <source>
        <dbReference type="ARBA" id="ARBA00022618"/>
    </source>
</evidence>
<dbReference type="RefSeq" id="WP_254569898.1">
    <property type="nucleotide sequence ID" value="NZ_CP098502.1"/>
</dbReference>
<feature type="domain" description="Mur ligase central" evidence="14">
    <location>
        <begin position="118"/>
        <end position="257"/>
    </location>
</feature>
<accession>A0ABY5DR49</accession>
<proteinExistence type="inferred from homology"/>
<dbReference type="HAMAP" id="MF_02019">
    <property type="entry name" value="MurF"/>
    <property type="match status" value="1"/>
</dbReference>